<feature type="transmembrane region" description="Helical" evidence="5">
    <location>
        <begin position="152"/>
        <end position="172"/>
    </location>
</feature>
<proteinExistence type="predicted"/>
<dbReference type="GO" id="GO:0016787">
    <property type="term" value="F:hydrolase activity"/>
    <property type="evidence" value="ECO:0007669"/>
    <property type="project" value="UniProtKB-KW"/>
</dbReference>
<feature type="transmembrane region" description="Helical" evidence="5">
    <location>
        <begin position="64"/>
        <end position="84"/>
    </location>
</feature>
<accession>A0A2N3PVE7</accession>
<evidence type="ECO:0000313" key="7">
    <source>
        <dbReference type="Proteomes" id="UP000233293"/>
    </source>
</evidence>
<dbReference type="GO" id="GO:0016020">
    <property type="term" value="C:membrane"/>
    <property type="evidence" value="ECO:0007669"/>
    <property type="project" value="UniProtKB-SubCell"/>
</dbReference>
<keyword evidence="6" id="KW-0378">Hydrolase</keyword>
<keyword evidence="2 5" id="KW-0812">Transmembrane</keyword>
<organism evidence="6 7">
    <name type="scientific">Telmatospirillum siberiense</name>
    <dbReference type="NCBI Taxonomy" id="382514"/>
    <lineage>
        <taxon>Bacteria</taxon>
        <taxon>Pseudomonadati</taxon>
        <taxon>Pseudomonadota</taxon>
        <taxon>Alphaproteobacteria</taxon>
        <taxon>Rhodospirillales</taxon>
        <taxon>Rhodospirillaceae</taxon>
        <taxon>Telmatospirillum</taxon>
    </lineage>
</organism>
<reference evidence="7" key="1">
    <citation type="submission" date="2017-12" db="EMBL/GenBank/DDBJ databases">
        <title>Draft genome sequence of Telmatospirillum siberiense 26-4b1T, an acidotolerant peatland alphaproteobacterium potentially involved in sulfur cycling.</title>
        <authorList>
            <person name="Hausmann B."/>
            <person name="Pjevac P."/>
            <person name="Schreck K."/>
            <person name="Herbold C.W."/>
            <person name="Daims H."/>
            <person name="Wagner M."/>
            <person name="Pester M."/>
            <person name="Loy A."/>
        </authorList>
    </citation>
    <scope>NUCLEOTIDE SEQUENCE [LARGE SCALE GENOMIC DNA]</scope>
    <source>
        <strain evidence="7">26-4b1</strain>
    </source>
</reference>
<feature type="transmembrane region" description="Helical" evidence="5">
    <location>
        <begin position="209"/>
        <end position="232"/>
    </location>
</feature>
<comment type="caution">
    <text evidence="6">The sequence shown here is derived from an EMBL/GenBank/DDBJ whole genome shotgun (WGS) entry which is preliminary data.</text>
</comment>
<keyword evidence="3 5" id="KW-1133">Transmembrane helix</keyword>
<keyword evidence="7" id="KW-1185">Reference proteome</keyword>
<dbReference type="PANTHER" id="PTHR30249">
    <property type="entry name" value="PUTATIVE SEROTONIN TRANSPORTER"/>
    <property type="match status" value="1"/>
</dbReference>
<dbReference type="AlphaFoldDB" id="A0A2N3PVE7"/>
<evidence type="ECO:0000256" key="1">
    <source>
        <dbReference type="ARBA" id="ARBA00004141"/>
    </source>
</evidence>
<dbReference type="Proteomes" id="UP000233293">
    <property type="component" value="Unassembled WGS sequence"/>
</dbReference>
<dbReference type="InterPro" id="IPR007300">
    <property type="entry name" value="CidB/LrgB"/>
</dbReference>
<evidence type="ECO:0000256" key="5">
    <source>
        <dbReference type="SAM" id="Phobius"/>
    </source>
</evidence>
<dbReference type="EMBL" id="PIUM01000012">
    <property type="protein sequence ID" value="PKU24367.1"/>
    <property type="molecule type" value="Genomic_DNA"/>
</dbReference>
<feature type="transmembrane region" description="Helical" evidence="5">
    <location>
        <begin position="96"/>
        <end position="116"/>
    </location>
</feature>
<evidence type="ECO:0000313" key="6">
    <source>
        <dbReference type="EMBL" id="PKU24367.1"/>
    </source>
</evidence>
<dbReference type="Pfam" id="PF04172">
    <property type="entry name" value="LrgB"/>
    <property type="match status" value="1"/>
</dbReference>
<gene>
    <name evidence="6" type="ORF">CWS72_12315</name>
</gene>
<dbReference type="RefSeq" id="WP_101250906.1">
    <property type="nucleotide sequence ID" value="NZ_PIUM01000012.1"/>
</dbReference>
<evidence type="ECO:0000256" key="4">
    <source>
        <dbReference type="ARBA" id="ARBA00023136"/>
    </source>
</evidence>
<keyword evidence="4 5" id="KW-0472">Membrane</keyword>
<sequence length="237" mass="25169">MPAELHGLLWAVFWAVATLVIYVVSHYTHRRLGRWWTSPLLVTWLACFALTLSLHATYGEYIRGTHWLVSLLGPATVAFAMPIYEQRDLIRRHWPILAIGIVAGTVIAIGSSWALASALDLSPSLRLSLLPRSISTPFALAFAEDVGGVPELAATCVVITGLIGASLGELVMKWLPLRSSFARGALFGMGAHGAGTARARQVGAEEGSIAGLVMVLAGLASVLVAPILAYCLKSSGV</sequence>
<dbReference type="OrthoDB" id="9811701at2"/>
<name>A0A2N3PVE7_9PROT</name>
<feature type="transmembrane region" description="Helical" evidence="5">
    <location>
        <begin position="6"/>
        <end position="24"/>
    </location>
</feature>
<feature type="transmembrane region" description="Helical" evidence="5">
    <location>
        <begin position="36"/>
        <end position="58"/>
    </location>
</feature>
<evidence type="ECO:0000256" key="3">
    <source>
        <dbReference type="ARBA" id="ARBA00022989"/>
    </source>
</evidence>
<comment type="subcellular location">
    <subcellularLocation>
        <location evidence="1">Membrane</location>
        <topology evidence="1">Multi-pass membrane protein</topology>
    </subcellularLocation>
</comment>
<evidence type="ECO:0000256" key="2">
    <source>
        <dbReference type="ARBA" id="ARBA00022692"/>
    </source>
</evidence>
<protein>
    <submittedName>
        <fullName evidence="6">Murein hydrolase effector protein LrgB</fullName>
    </submittedName>
</protein>
<dbReference type="PANTHER" id="PTHR30249:SF16">
    <property type="entry name" value="INNER MEMBRANE PROTEIN"/>
    <property type="match status" value="1"/>
</dbReference>